<evidence type="ECO:0000256" key="5">
    <source>
        <dbReference type="SAM" id="Phobius"/>
    </source>
</evidence>
<feature type="transmembrane region" description="Helical" evidence="5">
    <location>
        <begin position="258"/>
        <end position="282"/>
    </location>
</feature>
<dbReference type="Proteomes" id="UP000824998">
    <property type="component" value="Unassembled WGS sequence"/>
</dbReference>
<dbReference type="InterPro" id="IPR036259">
    <property type="entry name" value="MFS_trans_sf"/>
</dbReference>
<feature type="transmembrane region" description="Helical" evidence="5">
    <location>
        <begin position="399"/>
        <end position="418"/>
    </location>
</feature>
<feature type="transmembrane region" description="Helical" evidence="5">
    <location>
        <begin position="101"/>
        <end position="120"/>
    </location>
</feature>
<dbReference type="Gene3D" id="1.20.1720.10">
    <property type="entry name" value="Multidrug resistance protein D"/>
    <property type="match status" value="2"/>
</dbReference>
<feature type="transmembrane region" description="Helical" evidence="5">
    <location>
        <begin position="33"/>
        <end position="59"/>
    </location>
</feature>
<organism evidence="7 8">
    <name type="scientific">Amylocarpus encephaloides</name>
    <dbReference type="NCBI Taxonomy" id="45428"/>
    <lineage>
        <taxon>Eukaryota</taxon>
        <taxon>Fungi</taxon>
        <taxon>Dikarya</taxon>
        <taxon>Ascomycota</taxon>
        <taxon>Pezizomycotina</taxon>
        <taxon>Leotiomycetes</taxon>
        <taxon>Helotiales</taxon>
        <taxon>Helotiales incertae sedis</taxon>
        <taxon>Amylocarpus</taxon>
    </lineage>
</organism>
<dbReference type="GO" id="GO:0005886">
    <property type="term" value="C:plasma membrane"/>
    <property type="evidence" value="ECO:0007669"/>
    <property type="project" value="TreeGrafter"/>
</dbReference>
<comment type="subcellular location">
    <subcellularLocation>
        <location evidence="1">Membrane</location>
        <topology evidence="1">Multi-pass membrane protein</topology>
    </subcellularLocation>
</comment>
<dbReference type="EMBL" id="MU251366">
    <property type="protein sequence ID" value="KAG9238737.1"/>
    <property type="molecule type" value="Genomic_DNA"/>
</dbReference>
<evidence type="ECO:0000256" key="4">
    <source>
        <dbReference type="ARBA" id="ARBA00023136"/>
    </source>
</evidence>
<sequence>MNGETVKAVVEAASKDPILPPQSNRPALPKWRLACVSVSVSIGLFLSLLDTTIVATALFTIGEDLNAVGSINWVALAYTLSYLGCAVIFARISDIIGRRNAYMAALIIFIGFSLGCGFARTLEQLIALRVLQGIGGSGLYSLAFVILPEISPPHMAQMISGIAGMVVAMAGILGPVLGGIITHYSTWRWIFWINAPIGIVAVILFAIAWPKANQLRHAQRRPWKQLDVVGAVLVIAASVLVVFSFQEAGLHHNNWRTALFIAPLIFGCLCYVLLFVWEYLVAKYWEGSFATMFPLRLIKRRIYMGYVLVTLIGGFPYFMIIYSLPLRFQVVNERSQLIAGLALLPMVGTVAISSTAAAVVNQKRNLMFYTLLIGSLCSVIGAATLSTLKNVDWVESKMYGFQIFIGLGFGLMVSTTSMGGGMECEFRDNTVAQGIIAQVRVLGGSIGIATSSAILGANQQRKLTGIVTSAQLATFEDSMSSLTPEQLDIIKQTYSDSFSESMKVCAAIAGLGVLATFVVFRRRPVDFMENRKQQIMEDMARRRREGETAVVVEEKAEP</sequence>
<dbReference type="Pfam" id="PF07690">
    <property type="entry name" value="MFS_1"/>
    <property type="match status" value="1"/>
</dbReference>
<reference evidence="7" key="1">
    <citation type="journal article" date="2021" name="IMA Fungus">
        <title>Genomic characterization of three marine fungi, including Emericellopsis atlantica sp. nov. with signatures of a generalist lifestyle and marine biomass degradation.</title>
        <authorList>
            <person name="Hagestad O.C."/>
            <person name="Hou L."/>
            <person name="Andersen J.H."/>
            <person name="Hansen E.H."/>
            <person name="Altermark B."/>
            <person name="Li C."/>
            <person name="Kuhnert E."/>
            <person name="Cox R.J."/>
            <person name="Crous P.W."/>
            <person name="Spatafora J.W."/>
            <person name="Lail K."/>
            <person name="Amirebrahimi M."/>
            <person name="Lipzen A."/>
            <person name="Pangilinan J."/>
            <person name="Andreopoulos W."/>
            <person name="Hayes R.D."/>
            <person name="Ng V."/>
            <person name="Grigoriev I.V."/>
            <person name="Jackson S.A."/>
            <person name="Sutton T.D.S."/>
            <person name="Dobson A.D.W."/>
            <person name="Rama T."/>
        </authorList>
    </citation>
    <scope>NUCLEOTIDE SEQUENCE</scope>
    <source>
        <strain evidence="7">TRa018bII</strain>
    </source>
</reference>
<protein>
    <submittedName>
        <fullName evidence="7">MFS multidrug transporter-like protein</fullName>
    </submittedName>
</protein>
<feature type="transmembrane region" description="Helical" evidence="5">
    <location>
        <begin position="228"/>
        <end position="246"/>
    </location>
</feature>
<keyword evidence="8" id="KW-1185">Reference proteome</keyword>
<evidence type="ECO:0000256" key="3">
    <source>
        <dbReference type="ARBA" id="ARBA00022989"/>
    </source>
</evidence>
<feature type="transmembrane region" description="Helical" evidence="5">
    <location>
        <begin position="159"/>
        <end position="181"/>
    </location>
</feature>
<name>A0A9P8C9R4_9HELO</name>
<evidence type="ECO:0000313" key="8">
    <source>
        <dbReference type="Proteomes" id="UP000824998"/>
    </source>
</evidence>
<feature type="transmembrane region" description="Helical" evidence="5">
    <location>
        <begin position="303"/>
        <end position="325"/>
    </location>
</feature>
<dbReference type="PANTHER" id="PTHR23501:SF43">
    <property type="entry name" value="MULTIDRUG TRANSPORTER, PUTATIVE (AFU_ORTHOLOGUE AFUA_6G03040)-RELATED"/>
    <property type="match status" value="1"/>
</dbReference>
<dbReference type="InterPro" id="IPR020846">
    <property type="entry name" value="MFS_dom"/>
</dbReference>
<keyword evidence="3 5" id="KW-1133">Transmembrane helix</keyword>
<accession>A0A9P8C9R4</accession>
<evidence type="ECO:0000313" key="7">
    <source>
        <dbReference type="EMBL" id="KAG9238737.1"/>
    </source>
</evidence>
<feature type="domain" description="Major facilitator superfamily (MFS) profile" evidence="6">
    <location>
        <begin position="36"/>
        <end position="524"/>
    </location>
</feature>
<evidence type="ECO:0000259" key="6">
    <source>
        <dbReference type="PROSITE" id="PS50850"/>
    </source>
</evidence>
<feature type="transmembrane region" description="Helical" evidence="5">
    <location>
        <begin position="71"/>
        <end position="89"/>
    </location>
</feature>
<feature type="transmembrane region" description="Helical" evidence="5">
    <location>
        <begin position="439"/>
        <end position="457"/>
    </location>
</feature>
<feature type="transmembrane region" description="Helical" evidence="5">
    <location>
        <begin position="366"/>
        <end position="387"/>
    </location>
</feature>
<gene>
    <name evidence="7" type="ORF">BJ875DRAFT_13870</name>
</gene>
<keyword evidence="4 5" id="KW-0472">Membrane</keyword>
<dbReference type="GO" id="GO:0022857">
    <property type="term" value="F:transmembrane transporter activity"/>
    <property type="evidence" value="ECO:0007669"/>
    <property type="project" value="InterPro"/>
</dbReference>
<dbReference type="SUPFAM" id="SSF103473">
    <property type="entry name" value="MFS general substrate transporter"/>
    <property type="match status" value="2"/>
</dbReference>
<feature type="transmembrane region" description="Helical" evidence="5">
    <location>
        <begin position="501"/>
        <end position="520"/>
    </location>
</feature>
<dbReference type="PROSITE" id="PS50850">
    <property type="entry name" value="MFS"/>
    <property type="match status" value="1"/>
</dbReference>
<dbReference type="AlphaFoldDB" id="A0A9P8C9R4"/>
<proteinExistence type="predicted"/>
<feature type="transmembrane region" description="Helical" evidence="5">
    <location>
        <begin position="337"/>
        <end position="359"/>
    </location>
</feature>
<feature type="transmembrane region" description="Helical" evidence="5">
    <location>
        <begin position="126"/>
        <end position="147"/>
    </location>
</feature>
<keyword evidence="2 5" id="KW-0812">Transmembrane</keyword>
<dbReference type="InterPro" id="IPR011701">
    <property type="entry name" value="MFS"/>
</dbReference>
<dbReference type="PANTHER" id="PTHR23501">
    <property type="entry name" value="MAJOR FACILITATOR SUPERFAMILY"/>
    <property type="match status" value="1"/>
</dbReference>
<comment type="caution">
    <text evidence="7">The sequence shown here is derived from an EMBL/GenBank/DDBJ whole genome shotgun (WGS) entry which is preliminary data.</text>
</comment>
<feature type="transmembrane region" description="Helical" evidence="5">
    <location>
        <begin position="187"/>
        <end position="207"/>
    </location>
</feature>
<evidence type="ECO:0000256" key="1">
    <source>
        <dbReference type="ARBA" id="ARBA00004141"/>
    </source>
</evidence>
<evidence type="ECO:0000256" key="2">
    <source>
        <dbReference type="ARBA" id="ARBA00022692"/>
    </source>
</evidence>
<dbReference type="OrthoDB" id="440553at2759"/>